<evidence type="ECO:0000313" key="2">
    <source>
        <dbReference type="EMBL" id="VDD79325.1"/>
    </source>
</evidence>
<organism evidence="4">
    <name type="scientific">Mesocestoides corti</name>
    <name type="common">Flatworm</name>
    <dbReference type="NCBI Taxonomy" id="53468"/>
    <lineage>
        <taxon>Eukaryota</taxon>
        <taxon>Metazoa</taxon>
        <taxon>Spiralia</taxon>
        <taxon>Lophotrochozoa</taxon>
        <taxon>Platyhelminthes</taxon>
        <taxon>Cestoda</taxon>
        <taxon>Eucestoda</taxon>
        <taxon>Cyclophyllidea</taxon>
        <taxon>Mesocestoididae</taxon>
        <taxon>Mesocestoides</taxon>
    </lineage>
</organism>
<gene>
    <name evidence="2" type="ORF">MCOS_LOCUS5328</name>
</gene>
<dbReference type="WBParaSite" id="MCOS_0000532701-mRNA-1">
    <property type="protein sequence ID" value="MCOS_0000532701-mRNA-1"/>
    <property type="gene ID" value="MCOS_0000532701"/>
</dbReference>
<feature type="compositionally biased region" description="Polar residues" evidence="1">
    <location>
        <begin position="10"/>
        <end position="22"/>
    </location>
</feature>
<name>A0A0R3UEB8_MESCO</name>
<evidence type="ECO:0000256" key="1">
    <source>
        <dbReference type="SAM" id="MobiDB-lite"/>
    </source>
</evidence>
<dbReference type="Proteomes" id="UP000267029">
    <property type="component" value="Unassembled WGS sequence"/>
</dbReference>
<evidence type="ECO:0000313" key="3">
    <source>
        <dbReference type="Proteomes" id="UP000267029"/>
    </source>
</evidence>
<reference evidence="2 3" key="2">
    <citation type="submission" date="2018-10" db="EMBL/GenBank/DDBJ databases">
        <authorList>
            <consortium name="Pathogen Informatics"/>
        </authorList>
    </citation>
    <scope>NUCLEOTIDE SEQUENCE [LARGE SCALE GENOMIC DNA]</scope>
</reference>
<accession>A0A0R3UEB8</accession>
<feature type="region of interest" description="Disordered" evidence="1">
    <location>
        <begin position="1"/>
        <end position="22"/>
    </location>
</feature>
<keyword evidence="3" id="KW-1185">Reference proteome</keyword>
<dbReference type="EMBL" id="UXSR01005190">
    <property type="protein sequence ID" value="VDD79325.1"/>
    <property type="molecule type" value="Genomic_DNA"/>
</dbReference>
<dbReference type="OrthoDB" id="6248717at2759"/>
<dbReference type="AlphaFoldDB" id="A0A0R3UEB8"/>
<evidence type="ECO:0000313" key="4">
    <source>
        <dbReference type="WBParaSite" id="MCOS_0000532701-mRNA-1"/>
    </source>
</evidence>
<dbReference type="STRING" id="53468.A0A0R3UEB8"/>
<sequence length="73" mass="7945">MAAVQLPQHLATSSATGPESEQLTLEGHMDYMACTVITVKALPQFQLADSAEYLTGLCDRLDIAKLQQQSHVE</sequence>
<protein>
    <submittedName>
        <fullName evidence="4">STAS domain-containing protein</fullName>
    </submittedName>
</protein>
<proteinExistence type="predicted"/>
<reference evidence="4" key="1">
    <citation type="submission" date="2017-02" db="UniProtKB">
        <authorList>
            <consortium name="WormBaseParasite"/>
        </authorList>
    </citation>
    <scope>IDENTIFICATION</scope>
</reference>